<name>A0A183DG17_9BILA</name>
<keyword evidence="1" id="KW-0732">Signal</keyword>
<feature type="signal peptide" evidence="1">
    <location>
        <begin position="1"/>
        <end position="23"/>
    </location>
</feature>
<gene>
    <name evidence="2" type="ORF">GPUH_LOCUS7659</name>
</gene>
<evidence type="ECO:0000313" key="4">
    <source>
        <dbReference type="WBParaSite" id="GPUH_0000766701-mRNA-1"/>
    </source>
</evidence>
<feature type="chain" id="PRO_5043138717" evidence="1">
    <location>
        <begin position="24"/>
        <end position="80"/>
    </location>
</feature>
<keyword evidence="3" id="KW-1185">Reference proteome</keyword>
<accession>A0A183DG17</accession>
<dbReference type="AlphaFoldDB" id="A0A183DG17"/>
<organism evidence="4">
    <name type="scientific">Gongylonema pulchrum</name>
    <dbReference type="NCBI Taxonomy" id="637853"/>
    <lineage>
        <taxon>Eukaryota</taxon>
        <taxon>Metazoa</taxon>
        <taxon>Ecdysozoa</taxon>
        <taxon>Nematoda</taxon>
        <taxon>Chromadorea</taxon>
        <taxon>Rhabditida</taxon>
        <taxon>Spirurina</taxon>
        <taxon>Spiruromorpha</taxon>
        <taxon>Spiruroidea</taxon>
        <taxon>Gongylonematidae</taxon>
        <taxon>Gongylonema</taxon>
    </lineage>
</organism>
<evidence type="ECO:0000313" key="2">
    <source>
        <dbReference type="EMBL" id="VDK59164.1"/>
    </source>
</evidence>
<protein>
    <submittedName>
        <fullName evidence="4">Secreted RxLR effector peptide protein</fullName>
    </submittedName>
</protein>
<reference evidence="2 3" key="2">
    <citation type="submission" date="2018-11" db="EMBL/GenBank/DDBJ databases">
        <authorList>
            <consortium name="Pathogen Informatics"/>
        </authorList>
    </citation>
    <scope>NUCLEOTIDE SEQUENCE [LARGE SCALE GENOMIC DNA]</scope>
</reference>
<dbReference type="Proteomes" id="UP000271098">
    <property type="component" value="Unassembled WGS sequence"/>
</dbReference>
<evidence type="ECO:0000256" key="1">
    <source>
        <dbReference type="SAM" id="SignalP"/>
    </source>
</evidence>
<dbReference type="EMBL" id="UYRT01020353">
    <property type="protein sequence ID" value="VDK59164.1"/>
    <property type="molecule type" value="Genomic_DNA"/>
</dbReference>
<reference evidence="4" key="1">
    <citation type="submission" date="2016-06" db="UniProtKB">
        <authorList>
            <consortium name="WormBaseParasite"/>
        </authorList>
    </citation>
    <scope>IDENTIFICATION</scope>
</reference>
<dbReference type="WBParaSite" id="GPUH_0000766701-mRNA-1">
    <property type="protein sequence ID" value="GPUH_0000766701-mRNA-1"/>
    <property type="gene ID" value="GPUH_0000766701"/>
</dbReference>
<evidence type="ECO:0000313" key="3">
    <source>
        <dbReference type="Proteomes" id="UP000271098"/>
    </source>
</evidence>
<proteinExistence type="predicted"/>
<sequence>MRASRFLLHLIIVAVFHPLTIFAQNEQVEVAPSTRIDNPNGESSEDEQMKMGKMEKPMGMKAIGPRMRSANPVENRYVNF</sequence>